<dbReference type="EMBL" id="CAJJDN010000115">
    <property type="protein sequence ID" value="CAD8117861.1"/>
    <property type="molecule type" value="Genomic_DNA"/>
</dbReference>
<name>A0A8S1QQR6_9CILI</name>
<dbReference type="Proteomes" id="UP000692954">
    <property type="component" value="Unassembled WGS sequence"/>
</dbReference>
<keyword evidence="2" id="KW-1185">Reference proteome</keyword>
<sequence length="105" mass="12312">MMQNRSEIINYVIHLEQTIIQIMVHPKRIKTIPKRLTIMRTFANLRVLKSYSLRIYQDGQLIGELLLPFCPLIQICCSFESKSVLVYDSRMIGDILLMFIILQVV</sequence>
<protein>
    <submittedName>
        <fullName evidence="1">Uncharacterized protein</fullName>
    </submittedName>
</protein>
<evidence type="ECO:0000313" key="1">
    <source>
        <dbReference type="EMBL" id="CAD8117861.1"/>
    </source>
</evidence>
<gene>
    <name evidence="1" type="ORF">PSON_ATCC_30995.1.T1150069</name>
</gene>
<proteinExistence type="predicted"/>
<organism evidence="1 2">
    <name type="scientific">Paramecium sonneborni</name>
    <dbReference type="NCBI Taxonomy" id="65129"/>
    <lineage>
        <taxon>Eukaryota</taxon>
        <taxon>Sar</taxon>
        <taxon>Alveolata</taxon>
        <taxon>Ciliophora</taxon>
        <taxon>Intramacronucleata</taxon>
        <taxon>Oligohymenophorea</taxon>
        <taxon>Peniculida</taxon>
        <taxon>Parameciidae</taxon>
        <taxon>Paramecium</taxon>
    </lineage>
</organism>
<dbReference type="AlphaFoldDB" id="A0A8S1QQR6"/>
<accession>A0A8S1QQR6</accession>
<reference evidence="1" key="1">
    <citation type="submission" date="2021-01" db="EMBL/GenBank/DDBJ databases">
        <authorList>
            <consortium name="Genoscope - CEA"/>
            <person name="William W."/>
        </authorList>
    </citation>
    <scope>NUCLEOTIDE SEQUENCE</scope>
</reference>
<comment type="caution">
    <text evidence="1">The sequence shown here is derived from an EMBL/GenBank/DDBJ whole genome shotgun (WGS) entry which is preliminary data.</text>
</comment>
<evidence type="ECO:0000313" key="2">
    <source>
        <dbReference type="Proteomes" id="UP000692954"/>
    </source>
</evidence>